<dbReference type="Proteomes" id="UP000502331">
    <property type="component" value="Chromosome"/>
</dbReference>
<gene>
    <name evidence="1" type="ORF">D3791_15315</name>
</gene>
<keyword evidence="1" id="KW-0808">Transferase</keyword>
<dbReference type="RefSeq" id="WP_172512715.1">
    <property type="nucleotide sequence ID" value="NZ_CP032549.1"/>
</dbReference>
<evidence type="ECO:0000313" key="1">
    <source>
        <dbReference type="EMBL" id="QIV88353.1"/>
    </source>
</evidence>
<dbReference type="AlphaFoldDB" id="A0A6H0SLL8"/>
<dbReference type="InterPro" id="IPR007554">
    <property type="entry name" value="Glycerophosphate_synth"/>
</dbReference>
<name>A0A6H0SLL8_9MICC</name>
<dbReference type="GO" id="GO:0016020">
    <property type="term" value="C:membrane"/>
    <property type="evidence" value="ECO:0007669"/>
    <property type="project" value="InterPro"/>
</dbReference>
<dbReference type="Gene3D" id="3.40.50.12580">
    <property type="match status" value="1"/>
</dbReference>
<dbReference type="Pfam" id="PF04464">
    <property type="entry name" value="Glyphos_transf"/>
    <property type="match status" value="1"/>
</dbReference>
<evidence type="ECO:0000313" key="2">
    <source>
        <dbReference type="Proteomes" id="UP000502331"/>
    </source>
</evidence>
<organism evidence="1 2">
    <name type="scientific">Glutamicibacter mishrai</name>
    <dbReference type="NCBI Taxonomy" id="1775880"/>
    <lineage>
        <taxon>Bacteria</taxon>
        <taxon>Bacillati</taxon>
        <taxon>Actinomycetota</taxon>
        <taxon>Actinomycetes</taxon>
        <taxon>Micrococcales</taxon>
        <taxon>Micrococcaceae</taxon>
        <taxon>Glutamicibacter</taxon>
    </lineage>
</organism>
<reference evidence="1 2" key="1">
    <citation type="submission" date="2018-09" db="EMBL/GenBank/DDBJ databases">
        <title>Glutamicibacter mishrai S5-52T (LMG 29155T = KCTC 39846T).</title>
        <authorList>
            <person name="Das S.K."/>
        </authorList>
    </citation>
    <scope>NUCLEOTIDE SEQUENCE [LARGE SCALE GENOMIC DNA]</scope>
    <source>
        <strain evidence="1 2">S5-52</strain>
    </source>
</reference>
<accession>A0A6H0SLL8</accession>
<dbReference type="GO" id="GO:0047355">
    <property type="term" value="F:CDP-glycerol glycerophosphotransferase activity"/>
    <property type="evidence" value="ECO:0007669"/>
    <property type="project" value="InterPro"/>
</dbReference>
<dbReference type="EMBL" id="CP032549">
    <property type="protein sequence ID" value="QIV88353.1"/>
    <property type="molecule type" value="Genomic_DNA"/>
</dbReference>
<dbReference type="InterPro" id="IPR043148">
    <property type="entry name" value="TagF_C"/>
</dbReference>
<protein>
    <submittedName>
        <fullName evidence="1">CDP-glycerol--glycerophosphate glycerophosphotransferase</fullName>
    </submittedName>
</protein>
<proteinExistence type="predicted"/>
<keyword evidence="2" id="KW-1185">Reference proteome</keyword>
<sequence>MKVFNTLNRAANFAAQRLAARRQRQFITRNATELFHVPSGDDRYKVALYFADDMTNAYQIRQWYEPMKQLAEFVPVVVITRRPDTALALREECPLPVHYAETIEDVEKLVDSQDLRLVFYVNQNIHNFQMMRFNAPDHVFICHGESEKAYMWSNQLKAYDYVFSAGQAARDRLAKNLHNYDVDARTRLIGRPQIDVSYSAPASLNSSLPTVLYAPTWEGDRPSMKYGSASSHGEILIDTLIKDGGFNIIFRPHPRSGKASASYAQSVEKIRHNLAAAQASSDATLLFDDSEQWGWQWAESDLCVTDISAVAYDFLATGKPMFVTKPVSAEALVTGSPALAKVPSLTAEDLENAPSLLRNALTEEDSGFREVVDYYFGDVTAGASMHRFLTESLKLVVGEVQVRRLPLKKAA</sequence>